<reference evidence="2 3" key="1">
    <citation type="submission" date="2016-10" db="EMBL/GenBank/DDBJ databases">
        <title>Draft genome sequences of four alkaliphilic bacteria belonging to the Anaerobacillus genus.</title>
        <authorList>
            <person name="Bassil N.M."/>
            <person name="Lloyd J.R."/>
        </authorList>
    </citation>
    <scope>NUCLEOTIDE SEQUENCE [LARGE SCALE GENOMIC DNA]</scope>
    <source>
        <strain evidence="2 3">DSM 22531</strain>
    </source>
</reference>
<organism evidence="2 3">
    <name type="scientific">Anaerobacillus alkalidiazotrophicus</name>
    <dbReference type="NCBI Taxonomy" id="472963"/>
    <lineage>
        <taxon>Bacteria</taxon>
        <taxon>Bacillati</taxon>
        <taxon>Bacillota</taxon>
        <taxon>Bacilli</taxon>
        <taxon>Bacillales</taxon>
        <taxon>Bacillaceae</taxon>
        <taxon>Anaerobacillus</taxon>
    </lineage>
</organism>
<dbReference type="GO" id="GO:0016747">
    <property type="term" value="F:acyltransferase activity, transferring groups other than amino-acyl groups"/>
    <property type="evidence" value="ECO:0007669"/>
    <property type="project" value="InterPro"/>
</dbReference>
<keyword evidence="3" id="KW-1185">Reference proteome</keyword>
<name>A0A1S2M4A5_9BACI</name>
<evidence type="ECO:0000259" key="1">
    <source>
        <dbReference type="PROSITE" id="PS51186"/>
    </source>
</evidence>
<evidence type="ECO:0000313" key="2">
    <source>
        <dbReference type="EMBL" id="OIJ19293.1"/>
    </source>
</evidence>
<dbReference type="Proteomes" id="UP000180057">
    <property type="component" value="Unassembled WGS sequence"/>
</dbReference>
<accession>A0A1S2M4A5</accession>
<protein>
    <recommendedName>
        <fullName evidence="1">N-acetyltransferase domain-containing protein</fullName>
    </recommendedName>
</protein>
<dbReference type="EMBL" id="MLQS01000019">
    <property type="protein sequence ID" value="OIJ19293.1"/>
    <property type="molecule type" value="Genomic_DNA"/>
</dbReference>
<comment type="caution">
    <text evidence="2">The sequence shown here is derived from an EMBL/GenBank/DDBJ whole genome shotgun (WGS) entry which is preliminary data.</text>
</comment>
<dbReference type="Pfam" id="PF00583">
    <property type="entry name" value="Acetyltransf_1"/>
    <property type="match status" value="1"/>
</dbReference>
<dbReference type="AlphaFoldDB" id="A0A1S2M4A5"/>
<proteinExistence type="predicted"/>
<dbReference type="Gene3D" id="3.40.630.30">
    <property type="match status" value="1"/>
</dbReference>
<feature type="domain" description="N-acetyltransferase" evidence="1">
    <location>
        <begin position="1"/>
        <end position="128"/>
    </location>
</feature>
<dbReference type="InterPro" id="IPR016181">
    <property type="entry name" value="Acyl_CoA_acyltransferase"/>
</dbReference>
<evidence type="ECO:0000313" key="3">
    <source>
        <dbReference type="Proteomes" id="UP000180057"/>
    </source>
</evidence>
<dbReference type="InterPro" id="IPR000182">
    <property type="entry name" value="GNAT_dom"/>
</dbReference>
<sequence length="131" mass="15192">MDASTSLVFYENELVGFFTLKPDKIEVEDEEEGIKHVICLEISRIATSSSYQGRGIGTFMLLHIVNLARSVNYRYIVLDALIEKADWYINRNFIPLVESEHIVSNEHGLVYMYRDLYDVELVETFYDELTG</sequence>
<dbReference type="PROSITE" id="PS51186">
    <property type="entry name" value="GNAT"/>
    <property type="match status" value="1"/>
</dbReference>
<dbReference type="CDD" id="cd04301">
    <property type="entry name" value="NAT_SF"/>
    <property type="match status" value="1"/>
</dbReference>
<dbReference type="SUPFAM" id="SSF55729">
    <property type="entry name" value="Acyl-CoA N-acyltransferases (Nat)"/>
    <property type="match status" value="1"/>
</dbReference>
<gene>
    <name evidence="2" type="ORF">BKP45_14155</name>
</gene>